<dbReference type="NCBIfam" id="TIGR00149">
    <property type="entry name" value="TIGR00149_YjbQ"/>
    <property type="match status" value="1"/>
</dbReference>
<evidence type="ECO:0000313" key="3">
    <source>
        <dbReference type="Proteomes" id="UP000245768"/>
    </source>
</evidence>
<organism evidence="2 3">
    <name type="scientific">Acaromyces ingoldii</name>
    <dbReference type="NCBI Taxonomy" id="215250"/>
    <lineage>
        <taxon>Eukaryota</taxon>
        <taxon>Fungi</taxon>
        <taxon>Dikarya</taxon>
        <taxon>Basidiomycota</taxon>
        <taxon>Ustilaginomycotina</taxon>
        <taxon>Exobasidiomycetes</taxon>
        <taxon>Exobasidiales</taxon>
        <taxon>Cryptobasidiaceae</taxon>
        <taxon>Acaromyces</taxon>
    </lineage>
</organism>
<accession>A0A316YSB7</accession>
<dbReference type="PIRSF" id="PIRSF004681">
    <property type="entry name" value="UCP004681"/>
    <property type="match status" value="1"/>
</dbReference>
<dbReference type="OrthoDB" id="10255963at2759"/>
<dbReference type="EMBL" id="KZ819635">
    <property type="protein sequence ID" value="PWN92450.1"/>
    <property type="molecule type" value="Genomic_DNA"/>
</dbReference>
<dbReference type="PROSITE" id="PS01314">
    <property type="entry name" value="UPF0047"/>
    <property type="match status" value="1"/>
</dbReference>
<dbReference type="STRING" id="215250.A0A316YSB7"/>
<dbReference type="Pfam" id="PF01894">
    <property type="entry name" value="YjbQ"/>
    <property type="match status" value="1"/>
</dbReference>
<evidence type="ECO:0000256" key="1">
    <source>
        <dbReference type="ARBA" id="ARBA00005534"/>
    </source>
</evidence>
<proteinExistence type="inferred from homology"/>
<protein>
    <submittedName>
        <fullName evidence="2">Uncharacterized protein</fullName>
    </submittedName>
</protein>
<gene>
    <name evidence="2" type="ORF">FA10DRAFT_271617</name>
</gene>
<dbReference type="InterPro" id="IPR001602">
    <property type="entry name" value="UPF0047_YjbQ-like"/>
</dbReference>
<dbReference type="AlphaFoldDB" id="A0A316YSB7"/>
<dbReference type="InParanoid" id="A0A316YSB7"/>
<keyword evidence="3" id="KW-1185">Reference proteome</keyword>
<dbReference type="Proteomes" id="UP000245768">
    <property type="component" value="Unassembled WGS sequence"/>
</dbReference>
<comment type="similarity">
    <text evidence="1">Belongs to the UPF0047 family.</text>
</comment>
<sequence>MPWQKTFTLPSRGKGCHLVTREVEAEIAPGLKGVKIGLLTLFIQHTSASLTLNENFDPDVRTDMTMAADRMVPDTLPWKHTDEGPDDSSSYTKASIYGSSITIPITDGRLNLGTWQGIQLFEHREGRHSRRIVATVLP</sequence>
<evidence type="ECO:0000313" key="2">
    <source>
        <dbReference type="EMBL" id="PWN92450.1"/>
    </source>
</evidence>
<dbReference type="GeneID" id="37045023"/>
<dbReference type="SUPFAM" id="SSF111038">
    <property type="entry name" value="YjbQ-like"/>
    <property type="match status" value="1"/>
</dbReference>
<reference evidence="2 3" key="1">
    <citation type="journal article" date="2018" name="Mol. Biol. Evol.">
        <title>Broad Genomic Sampling Reveals a Smut Pathogenic Ancestry of the Fungal Clade Ustilaginomycotina.</title>
        <authorList>
            <person name="Kijpornyongpan T."/>
            <person name="Mondo S.J."/>
            <person name="Barry K."/>
            <person name="Sandor L."/>
            <person name="Lee J."/>
            <person name="Lipzen A."/>
            <person name="Pangilinan J."/>
            <person name="LaButti K."/>
            <person name="Hainaut M."/>
            <person name="Henrissat B."/>
            <person name="Grigoriev I.V."/>
            <person name="Spatafora J.W."/>
            <person name="Aime M.C."/>
        </authorList>
    </citation>
    <scope>NUCLEOTIDE SEQUENCE [LARGE SCALE GENOMIC DNA]</scope>
    <source>
        <strain evidence="2 3">MCA 4198</strain>
    </source>
</reference>
<dbReference type="Gene3D" id="2.60.120.460">
    <property type="entry name" value="YjbQ-like"/>
    <property type="match status" value="1"/>
</dbReference>
<name>A0A316YSB7_9BASI</name>
<dbReference type="RefSeq" id="XP_025379648.1">
    <property type="nucleotide sequence ID" value="XM_025523107.1"/>
</dbReference>
<dbReference type="PANTHER" id="PTHR30615:SF8">
    <property type="entry name" value="UPF0047 PROTEIN C4A8.02C"/>
    <property type="match status" value="1"/>
</dbReference>
<dbReference type="InterPro" id="IPR035917">
    <property type="entry name" value="YjbQ-like_sf"/>
</dbReference>
<dbReference type="FunCoup" id="A0A316YSB7">
    <property type="interactions" value="91"/>
</dbReference>
<dbReference type="PANTHER" id="PTHR30615">
    <property type="entry name" value="UNCHARACTERIZED PROTEIN YJBQ-RELATED"/>
    <property type="match status" value="1"/>
</dbReference>